<proteinExistence type="predicted"/>
<gene>
    <name evidence="1" type="ORF">S03H2_52798</name>
</gene>
<dbReference type="AlphaFoldDB" id="X1II37"/>
<dbReference type="EMBL" id="BARU01033568">
    <property type="protein sequence ID" value="GAH68915.1"/>
    <property type="molecule type" value="Genomic_DNA"/>
</dbReference>
<feature type="non-terminal residue" evidence="1">
    <location>
        <position position="1"/>
    </location>
</feature>
<accession>X1II37</accession>
<protein>
    <submittedName>
        <fullName evidence="1">Uncharacterized protein</fullName>
    </submittedName>
</protein>
<evidence type="ECO:0000313" key="1">
    <source>
        <dbReference type="EMBL" id="GAH68915.1"/>
    </source>
</evidence>
<organism evidence="1">
    <name type="scientific">marine sediment metagenome</name>
    <dbReference type="NCBI Taxonomy" id="412755"/>
    <lineage>
        <taxon>unclassified sequences</taxon>
        <taxon>metagenomes</taxon>
        <taxon>ecological metagenomes</taxon>
    </lineage>
</organism>
<comment type="caution">
    <text evidence="1">The sequence shown here is derived from an EMBL/GenBank/DDBJ whole genome shotgun (WGS) entry which is preliminary data.</text>
</comment>
<sequence length="33" mass="4016">AILLRLIVVPLLYEVLTKLGKERWLEKAWKYFL</sequence>
<name>X1II37_9ZZZZ</name>
<reference evidence="1" key="1">
    <citation type="journal article" date="2014" name="Front. Microbiol.">
        <title>High frequency of phylogenetically diverse reductive dehalogenase-homologous genes in deep subseafloor sedimentary metagenomes.</title>
        <authorList>
            <person name="Kawai M."/>
            <person name="Futagami T."/>
            <person name="Toyoda A."/>
            <person name="Takaki Y."/>
            <person name="Nishi S."/>
            <person name="Hori S."/>
            <person name="Arai W."/>
            <person name="Tsubouchi T."/>
            <person name="Morono Y."/>
            <person name="Uchiyama I."/>
            <person name="Ito T."/>
            <person name="Fujiyama A."/>
            <person name="Inagaki F."/>
            <person name="Takami H."/>
        </authorList>
    </citation>
    <scope>NUCLEOTIDE SEQUENCE</scope>
    <source>
        <strain evidence="1">Expedition CK06-06</strain>
    </source>
</reference>